<proteinExistence type="predicted"/>
<protein>
    <submittedName>
        <fullName evidence="8">DoxX family membrane protein</fullName>
    </submittedName>
</protein>
<organism evidence="8 9">
    <name type="scientific">Kineosporia corallincola</name>
    <dbReference type="NCBI Taxonomy" id="2835133"/>
    <lineage>
        <taxon>Bacteria</taxon>
        <taxon>Bacillati</taxon>
        <taxon>Actinomycetota</taxon>
        <taxon>Actinomycetes</taxon>
        <taxon>Kineosporiales</taxon>
        <taxon>Kineosporiaceae</taxon>
        <taxon>Kineosporia</taxon>
    </lineage>
</organism>
<dbReference type="PANTHER" id="PTHR33452:SF1">
    <property type="entry name" value="INNER MEMBRANE PROTEIN YPHA-RELATED"/>
    <property type="match status" value="1"/>
</dbReference>
<feature type="transmembrane region" description="Helical" evidence="6">
    <location>
        <begin position="87"/>
        <end position="108"/>
    </location>
</feature>
<name>A0ABS5TCU5_9ACTN</name>
<evidence type="ECO:0000256" key="4">
    <source>
        <dbReference type="ARBA" id="ARBA00023136"/>
    </source>
</evidence>
<reference evidence="8 9" key="1">
    <citation type="submission" date="2021-05" db="EMBL/GenBank/DDBJ databases">
        <title>Kineosporia and Streptomyces sp. nov. two new marine actinobacteria isolated from Coral.</title>
        <authorList>
            <person name="Buangrab K."/>
            <person name="Sutthacheep M."/>
            <person name="Yeemin T."/>
            <person name="Harunari E."/>
            <person name="Igarashi Y."/>
            <person name="Kanchanasin P."/>
            <person name="Tanasupawat S."/>
            <person name="Phongsopitanun W."/>
        </authorList>
    </citation>
    <scope>NUCLEOTIDE SEQUENCE [LARGE SCALE GENOMIC DNA]</scope>
    <source>
        <strain evidence="8 9">J2-2</strain>
    </source>
</reference>
<evidence type="ECO:0000313" key="8">
    <source>
        <dbReference type="EMBL" id="MBT0768903.1"/>
    </source>
</evidence>
<feature type="compositionally biased region" description="Acidic residues" evidence="5">
    <location>
        <begin position="177"/>
        <end position="191"/>
    </location>
</feature>
<evidence type="ECO:0000256" key="1">
    <source>
        <dbReference type="ARBA" id="ARBA00004141"/>
    </source>
</evidence>
<keyword evidence="9" id="KW-1185">Reference proteome</keyword>
<dbReference type="Pfam" id="PF07291">
    <property type="entry name" value="MauE"/>
    <property type="match status" value="1"/>
</dbReference>
<evidence type="ECO:0000259" key="7">
    <source>
        <dbReference type="Pfam" id="PF07291"/>
    </source>
</evidence>
<accession>A0ABS5TCU5</accession>
<dbReference type="Proteomes" id="UP001197247">
    <property type="component" value="Unassembled WGS sequence"/>
</dbReference>
<evidence type="ECO:0000256" key="3">
    <source>
        <dbReference type="ARBA" id="ARBA00022989"/>
    </source>
</evidence>
<feature type="transmembrane region" description="Helical" evidence="6">
    <location>
        <begin position="60"/>
        <end position="80"/>
    </location>
</feature>
<dbReference type="InterPro" id="IPR009908">
    <property type="entry name" value="Methylamine_util_MauE"/>
</dbReference>
<dbReference type="PANTHER" id="PTHR33452">
    <property type="entry name" value="OXIDOREDUCTASE CATD-RELATED"/>
    <property type="match status" value="1"/>
</dbReference>
<feature type="domain" description="Methylamine utilisation protein MauE" evidence="7">
    <location>
        <begin position="18"/>
        <end position="149"/>
    </location>
</feature>
<keyword evidence="2 6" id="KW-0812">Transmembrane</keyword>
<feature type="transmembrane region" description="Helical" evidence="6">
    <location>
        <begin position="128"/>
        <end position="149"/>
    </location>
</feature>
<evidence type="ECO:0000256" key="5">
    <source>
        <dbReference type="SAM" id="MobiDB-lite"/>
    </source>
</evidence>
<gene>
    <name evidence="8" type="ORF">KIH74_08200</name>
</gene>
<keyword evidence="4 6" id="KW-0472">Membrane</keyword>
<comment type="subcellular location">
    <subcellularLocation>
        <location evidence="1">Membrane</location>
        <topology evidence="1">Multi-pass membrane protein</topology>
    </subcellularLocation>
</comment>
<evidence type="ECO:0000256" key="2">
    <source>
        <dbReference type="ARBA" id="ARBA00022692"/>
    </source>
</evidence>
<dbReference type="InterPro" id="IPR051907">
    <property type="entry name" value="DoxX-like_oxidoreductase"/>
</dbReference>
<keyword evidence="3 6" id="KW-1133">Transmembrane helix</keyword>
<evidence type="ECO:0000256" key="6">
    <source>
        <dbReference type="SAM" id="Phobius"/>
    </source>
</evidence>
<sequence length="199" mass="21049">MSMRVEKSSGFLTDGRRQWVGLVLRLLAGGVFLYTGWAKLQDIDDTIRSVRNYQLLPEAVVPTVGTALPVVELIVGVLLVAGVLTKVVSVVTGLISLAFFVGVASAWARGLQIECGCFGNSGFTSNPVPGYVRELVLNGAIMLACVWLFRRGAGRFSLDTALGLTVTDPGPAAGDADLADIDADEIDDPEDTPAAPRQT</sequence>
<evidence type="ECO:0000313" key="9">
    <source>
        <dbReference type="Proteomes" id="UP001197247"/>
    </source>
</evidence>
<comment type="caution">
    <text evidence="8">The sequence shown here is derived from an EMBL/GenBank/DDBJ whole genome shotgun (WGS) entry which is preliminary data.</text>
</comment>
<feature type="transmembrane region" description="Helical" evidence="6">
    <location>
        <begin position="20"/>
        <end position="40"/>
    </location>
</feature>
<dbReference type="EMBL" id="JAHBAY010000003">
    <property type="protein sequence ID" value="MBT0768903.1"/>
    <property type="molecule type" value="Genomic_DNA"/>
</dbReference>
<feature type="region of interest" description="Disordered" evidence="5">
    <location>
        <begin position="171"/>
        <end position="199"/>
    </location>
</feature>